<feature type="compositionally biased region" description="Polar residues" evidence="1">
    <location>
        <begin position="21"/>
        <end position="37"/>
    </location>
</feature>
<comment type="caution">
    <text evidence="2">The sequence shown here is derived from an EMBL/GenBank/DDBJ whole genome shotgun (WGS) entry which is preliminary data.</text>
</comment>
<dbReference type="EMBL" id="MOOB01000052">
    <property type="protein sequence ID" value="OQE79318.1"/>
    <property type="molecule type" value="Genomic_DNA"/>
</dbReference>
<reference evidence="3" key="1">
    <citation type="journal article" date="2017" name="Nat. Microbiol.">
        <title>Global analysis of biosynthetic gene clusters reveals vast potential of secondary metabolite production in Penicillium species.</title>
        <authorList>
            <person name="Nielsen J.C."/>
            <person name="Grijseels S."/>
            <person name="Prigent S."/>
            <person name="Ji B."/>
            <person name="Dainat J."/>
            <person name="Nielsen K.F."/>
            <person name="Frisvad J.C."/>
            <person name="Workman M."/>
            <person name="Nielsen J."/>
        </authorList>
    </citation>
    <scope>NUCLEOTIDE SEQUENCE [LARGE SCALE GENOMIC DNA]</scope>
    <source>
        <strain evidence="3">IBT 13039</strain>
    </source>
</reference>
<protein>
    <submittedName>
        <fullName evidence="2">Uncharacterized protein</fullName>
    </submittedName>
</protein>
<accession>A0A1V6XW29</accession>
<gene>
    <name evidence="2" type="ORF">PENNAL_c0052G10268</name>
</gene>
<evidence type="ECO:0000313" key="3">
    <source>
        <dbReference type="Proteomes" id="UP000191691"/>
    </source>
</evidence>
<dbReference type="Proteomes" id="UP000191691">
    <property type="component" value="Unassembled WGS sequence"/>
</dbReference>
<organism evidence="2 3">
    <name type="scientific">Penicillium nalgiovense</name>
    <dbReference type="NCBI Taxonomy" id="60175"/>
    <lineage>
        <taxon>Eukaryota</taxon>
        <taxon>Fungi</taxon>
        <taxon>Dikarya</taxon>
        <taxon>Ascomycota</taxon>
        <taxon>Pezizomycotina</taxon>
        <taxon>Eurotiomycetes</taxon>
        <taxon>Eurotiomycetidae</taxon>
        <taxon>Eurotiales</taxon>
        <taxon>Aspergillaceae</taxon>
        <taxon>Penicillium</taxon>
    </lineage>
</organism>
<dbReference type="AlphaFoldDB" id="A0A1V6XW29"/>
<name>A0A1V6XW29_PENNA</name>
<proteinExistence type="predicted"/>
<feature type="region of interest" description="Disordered" evidence="1">
    <location>
        <begin position="21"/>
        <end position="44"/>
    </location>
</feature>
<keyword evidence="3" id="KW-1185">Reference proteome</keyword>
<sequence length="486" mass="55322">MYPIAQIVQKFLQRYLKPVSSPSESIRNGADGQQPQNRKPPPCCTSLETPLHPFENLPPTYDPSTWWLDGQISAYPHFQDGESIRFHVKAIKRVLLQNILEGCKLLLERTDNHSLLFSMTQHELLWKAAISVHKYGVLYLAARWECREEFLPAIESNQQLFTEINIFLSCNENAIRAINYGVHRLVNSSTFTVDYQTRLIPPTAISAIGVSHVAVRAQDFKGDSVRMLDNPSTIWDLHDFAHLSAASVCPVLYGSKYFTHLIKLPSELTALIRSPRMHTADPTPRYSDGVLFSELLTVLFTSEIEAVQRAERVHTYASLTDTLAEYVADYLMGRRELQHLTTGKMLRVKNPIRAVELATLVQNKAYELTASEIEQRVFTRGGAVGDSRDELDRLSAFERVKFLAGCRRWLYFEIRNTIKHRAHRLAYQKVAKRMLAPENGVLITSDDYMLLSGVIKSIDYQDYERDGGVNLWQMIKDLGAGIDTYG</sequence>
<evidence type="ECO:0000313" key="2">
    <source>
        <dbReference type="EMBL" id="OQE79318.1"/>
    </source>
</evidence>
<dbReference type="OMA" id="RRWLYFE"/>
<evidence type="ECO:0000256" key="1">
    <source>
        <dbReference type="SAM" id="MobiDB-lite"/>
    </source>
</evidence>